<dbReference type="Pfam" id="PF00535">
    <property type="entry name" value="Glycos_transf_2"/>
    <property type="match status" value="1"/>
</dbReference>
<evidence type="ECO:0000313" key="2">
    <source>
        <dbReference type="EMBL" id="WNH47878.1"/>
    </source>
</evidence>
<evidence type="ECO:0000313" key="3">
    <source>
        <dbReference type="Proteomes" id="UP001305421"/>
    </source>
</evidence>
<dbReference type="SUPFAM" id="SSF53448">
    <property type="entry name" value="Nucleotide-diphospho-sugar transferases"/>
    <property type="match status" value="1"/>
</dbReference>
<keyword evidence="3" id="KW-1185">Reference proteome</keyword>
<dbReference type="PANTHER" id="PTHR43179">
    <property type="entry name" value="RHAMNOSYLTRANSFERASE WBBL"/>
    <property type="match status" value="1"/>
</dbReference>
<dbReference type="PANTHER" id="PTHR43179:SF7">
    <property type="entry name" value="RHAMNOSYLTRANSFERASE WBBL"/>
    <property type="match status" value="1"/>
</dbReference>
<dbReference type="InterPro" id="IPR029044">
    <property type="entry name" value="Nucleotide-diphossugar_trans"/>
</dbReference>
<sequence>MSTSLADARYFLNRMIGLFRRSLASLRTRGWQATWQRIRVHTRALPPLQREPLYLPAATPFAPFAVPYSVEPRVSIVIPVYNHVPHTLACLRALAAHPPQVACEILVVDDGSSDETVQWMPRIEGLRYEVRAHNGGFIEACNDGVARSRGDFVVLLNNDTVPQPGWLDALLETFQRVPDAGLVGSQLLYPDGRLQESGGVVFSDGSAWSYGRFESPEDPRYSALRDVDYCSGAAVMLPRALWDALDGLDTRYRPAYYEDTDLAFAVRAAGKRVLVQPASRVVHDEGTSNGTDTSTGIKAYQVRNRSVFAAKWAPVLAGHLAPGSVPGPALLHRNQRQVLILDERVPQPDRDSGSLRQYNLIRMLLAEGLHVVFVPTLREHVGAATEALQELGVEVWYAPFLEGVGAWLREHGPRFAVVMMVRHHVASECLPLLHRYAPQARRVFDTVDLHYLRERRGAELAGDAALLRNAERTRTRELAVMADSDVTVLVSDAERVQLQVDAPDVQVALISNLHEVAGGGARWEQRRDLVFVGGFRHPPNVDAMHWFIGEVFAHIRAQLPDVQFHCIGADVPPALHALAATQPGVQIHGFVPVVTPYMDEVRIAVAPLRFGAGVKGKVNLSMAHGQPVVATTCAVEGMHLRDGEDVLVADDAEAFAAAVVRLYRDEALWQQLSCAGLRNVADHFSLEAARETVRQVFTQAPRFQG</sequence>
<dbReference type="EC" id="2.4.-.-" evidence="2"/>
<dbReference type="Pfam" id="PF13692">
    <property type="entry name" value="Glyco_trans_1_4"/>
    <property type="match status" value="1"/>
</dbReference>
<reference evidence="2 3" key="1">
    <citation type="submission" date="2022-12" db="EMBL/GenBank/DDBJ databases">
        <title>Two new species, Stenotrophomonas aracearum and Stenotrophomonas oahuensis, isolated from Anthurium (Araceae family) in Hawaii.</title>
        <authorList>
            <person name="Chunag S.C."/>
            <person name="Dobhal S."/>
            <person name="Alvarez A."/>
            <person name="Arif M."/>
        </authorList>
    </citation>
    <scope>NUCLEOTIDE SEQUENCE [LARGE SCALE GENOMIC DNA]</scope>
    <source>
        <strain evidence="2 3">A5588</strain>
    </source>
</reference>
<dbReference type="GO" id="GO:0016757">
    <property type="term" value="F:glycosyltransferase activity"/>
    <property type="evidence" value="ECO:0007669"/>
    <property type="project" value="UniProtKB-KW"/>
</dbReference>
<protein>
    <submittedName>
        <fullName evidence="2">Glycosyltransferase</fullName>
        <ecNumber evidence="2">2.4.-.-</ecNumber>
    </submittedName>
</protein>
<name>A0ABY9YAI6_9GAMM</name>
<dbReference type="SUPFAM" id="SSF53756">
    <property type="entry name" value="UDP-Glycosyltransferase/glycogen phosphorylase"/>
    <property type="match status" value="1"/>
</dbReference>
<dbReference type="CDD" id="cd04186">
    <property type="entry name" value="GT_2_like_c"/>
    <property type="match status" value="1"/>
</dbReference>
<keyword evidence="2" id="KW-0328">Glycosyltransferase</keyword>
<dbReference type="Gene3D" id="3.40.50.2000">
    <property type="entry name" value="Glycogen Phosphorylase B"/>
    <property type="match status" value="1"/>
</dbReference>
<dbReference type="Proteomes" id="UP001305421">
    <property type="component" value="Chromosome"/>
</dbReference>
<feature type="domain" description="Glycosyltransferase 2-like" evidence="1">
    <location>
        <begin position="75"/>
        <end position="198"/>
    </location>
</feature>
<gene>
    <name evidence="2" type="ORF">PDM28_14510</name>
</gene>
<dbReference type="EMBL" id="CP115543">
    <property type="protein sequence ID" value="WNH47878.1"/>
    <property type="molecule type" value="Genomic_DNA"/>
</dbReference>
<dbReference type="Gene3D" id="3.90.550.10">
    <property type="entry name" value="Spore Coat Polysaccharide Biosynthesis Protein SpsA, Chain A"/>
    <property type="match status" value="1"/>
</dbReference>
<accession>A0ABY9YAI6</accession>
<evidence type="ECO:0000259" key="1">
    <source>
        <dbReference type="Pfam" id="PF00535"/>
    </source>
</evidence>
<dbReference type="RefSeq" id="WP_311182568.1">
    <property type="nucleotide sequence ID" value="NZ_CP115543.1"/>
</dbReference>
<proteinExistence type="predicted"/>
<keyword evidence="2" id="KW-0808">Transferase</keyword>
<dbReference type="InterPro" id="IPR001173">
    <property type="entry name" value="Glyco_trans_2-like"/>
</dbReference>
<organism evidence="2 3">
    <name type="scientific">Stenotrophomonas aracearum</name>
    <dbReference type="NCBI Taxonomy" id="3003272"/>
    <lineage>
        <taxon>Bacteria</taxon>
        <taxon>Pseudomonadati</taxon>
        <taxon>Pseudomonadota</taxon>
        <taxon>Gammaproteobacteria</taxon>
        <taxon>Lysobacterales</taxon>
        <taxon>Lysobacteraceae</taxon>
        <taxon>Stenotrophomonas</taxon>
    </lineage>
</organism>